<sequence length="336" mass="36474">MKELIKKFTEVSSPSGREDRIRETIITEIKDHVDGYRVDALGNLIAWKKGTSGKKLLFDAHMDEIGVVVTHVDDNGFLRVEMIGGVSPYVLLGTRIKFETGVVGVVGVEGETGKEYAENIKSLAFDVIYVDIGATDKKDALQKAPIGTFGTYDATFLDHGKRLVSKAMDDRIACAILVQLAKELKEPKDDIYFVFSVQEEVGLVGASVAAFDIKPDMAIALDVTAGPDTPKAFKRMGFKLGAGPTIKIKDKASISSSQVVKKLTEVATKNGIPYQYEILIFGGTNARGYQLTGSGIASGTVSVPTRYVHTPHEMVDYDDVLHTVTLLKKLAEEGVV</sequence>
<dbReference type="SUPFAM" id="SSF101821">
    <property type="entry name" value="Aminopeptidase/glucanase lid domain"/>
    <property type="match status" value="1"/>
</dbReference>
<dbReference type="PATRIC" id="fig|1453497.3.peg.719"/>
<feature type="active site" description="Proton acceptor" evidence="7">
    <location>
        <position position="199"/>
    </location>
</feature>
<dbReference type="InterPro" id="IPR023367">
    <property type="entry name" value="Peptidase_M42_dom2"/>
</dbReference>
<dbReference type="Gene3D" id="2.40.30.40">
    <property type="entry name" value="Peptidase M42, domain 2"/>
    <property type="match status" value="1"/>
</dbReference>
<protein>
    <submittedName>
        <fullName evidence="9">Aminopeptidase</fullName>
    </submittedName>
</protein>
<evidence type="ECO:0000256" key="6">
    <source>
        <dbReference type="PIRNR" id="PIRNR001123"/>
    </source>
</evidence>
<dbReference type="Pfam" id="PF05343">
    <property type="entry name" value="Peptidase_M42"/>
    <property type="match status" value="1"/>
</dbReference>
<name>A0A182C831_9BACT</name>
<feature type="binding site" evidence="8">
    <location>
        <position position="222"/>
    </location>
    <ligand>
        <name>Zn(2+)</name>
        <dbReference type="ChEBI" id="CHEBI:29105"/>
        <label>1</label>
    </ligand>
</feature>
<dbReference type="PIRSF" id="PIRSF001123">
    <property type="entry name" value="PepA_GA"/>
    <property type="match status" value="1"/>
</dbReference>
<dbReference type="SUPFAM" id="SSF53187">
    <property type="entry name" value="Zn-dependent exopeptidases"/>
    <property type="match status" value="1"/>
</dbReference>
<dbReference type="EMBL" id="JFHK01000002">
    <property type="protein sequence ID" value="OAA31930.1"/>
    <property type="molecule type" value="Genomic_DNA"/>
</dbReference>
<dbReference type="InterPro" id="IPR051464">
    <property type="entry name" value="Peptidase_M42_aminopept"/>
</dbReference>
<dbReference type="AlphaFoldDB" id="A0A182C831"/>
<dbReference type="GO" id="GO:0046872">
    <property type="term" value="F:metal ion binding"/>
    <property type="evidence" value="ECO:0007669"/>
    <property type="project" value="UniProtKB-UniRule"/>
</dbReference>
<reference evidence="9 10" key="1">
    <citation type="submission" date="2014-02" db="EMBL/GenBank/DDBJ databases">
        <title>Kosmotoga genome sequencing.</title>
        <authorList>
            <person name="Pollo S.M."/>
            <person name="Charchuk R."/>
            <person name="Nesbo C.L."/>
        </authorList>
    </citation>
    <scope>NUCLEOTIDE SEQUENCE [LARGE SCALE GENOMIC DNA]</scope>
    <source>
        <strain evidence="9 10">S304</strain>
    </source>
</reference>
<feature type="binding site" evidence="8">
    <location>
        <position position="309"/>
    </location>
    <ligand>
        <name>Zn(2+)</name>
        <dbReference type="ChEBI" id="CHEBI:29105"/>
        <label>2</label>
    </ligand>
</feature>
<dbReference type="Proteomes" id="UP000077339">
    <property type="component" value="Unassembled WGS sequence"/>
</dbReference>
<evidence type="ECO:0000256" key="1">
    <source>
        <dbReference type="ARBA" id="ARBA00006272"/>
    </source>
</evidence>
<evidence type="ECO:0000256" key="5">
    <source>
        <dbReference type="ARBA" id="ARBA00022801"/>
    </source>
</evidence>
<keyword evidence="2 9" id="KW-0031">Aminopeptidase</keyword>
<dbReference type="CDD" id="cd05656">
    <property type="entry name" value="M42_Frv"/>
    <property type="match status" value="1"/>
</dbReference>
<dbReference type="STRING" id="1453497.AT15_03640"/>
<proteinExistence type="inferred from homology"/>
<dbReference type="GO" id="GO:0004177">
    <property type="term" value="F:aminopeptidase activity"/>
    <property type="evidence" value="ECO:0007669"/>
    <property type="project" value="UniProtKB-UniRule"/>
</dbReference>
<evidence type="ECO:0000313" key="9">
    <source>
        <dbReference type="EMBL" id="OAA31930.1"/>
    </source>
</evidence>
<keyword evidence="5" id="KW-0378">Hydrolase</keyword>
<evidence type="ECO:0000256" key="8">
    <source>
        <dbReference type="PIRSR" id="PIRSR001123-2"/>
    </source>
</evidence>
<dbReference type="InterPro" id="IPR008007">
    <property type="entry name" value="Peptidase_M42"/>
</dbReference>
<feature type="binding site" evidence="8">
    <location>
        <position position="200"/>
    </location>
    <ligand>
        <name>Zn(2+)</name>
        <dbReference type="ChEBI" id="CHEBI:29105"/>
        <label>2</label>
    </ligand>
</feature>
<comment type="similarity">
    <text evidence="1 6">Belongs to the peptidase M42 family.</text>
</comment>
<feature type="binding site" evidence="8">
    <location>
        <position position="61"/>
    </location>
    <ligand>
        <name>Zn(2+)</name>
        <dbReference type="ChEBI" id="CHEBI:29105"/>
        <label>1</label>
    </ligand>
</feature>
<dbReference type="GO" id="GO:0006508">
    <property type="term" value="P:proteolysis"/>
    <property type="evidence" value="ECO:0007669"/>
    <property type="project" value="UniProtKB-KW"/>
</dbReference>
<dbReference type="RefSeq" id="WP_068345640.1">
    <property type="nucleotide sequence ID" value="NZ_JFHK01000002.1"/>
</dbReference>
<feature type="binding site" evidence="8">
    <location>
        <position position="169"/>
    </location>
    <ligand>
        <name>Zn(2+)</name>
        <dbReference type="ChEBI" id="CHEBI:29105"/>
        <label>2</label>
    </ligand>
</feature>
<organism evidence="9 10">
    <name type="scientific">Kosmotoga arenicorallina S304</name>
    <dbReference type="NCBI Taxonomy" id="1453497"/>
    <lineage>
        <taxon>Bacteria</taxon>
        <taxon>Thermotogati</taxon>
        <taxon>Thermotogota</taxon>
        <taxon>Thermotogae</taxon>
        <taxon>Kosmotogales</taxon>
        <taxon>Kosmotogaceae</taxon>
        <taxon>Kosmotoga</taxon>
    </lineage>
</organism>
<evidence type="ECO:0000256" key="4">
    <source>
        <dbReference type="ARBA" id="ARBA00022723"/>
    </source>
</evidence>
<feature type="binding site" evidence="8">
    <location>
        <position position="169"/>
    </location>
    <ligand>
        <name>Zn(2+)</name>
        <dbReference type="ChEBI" id="CHEBI:29105"/>
        <label>1</label>
    </ligand>
</feature>
<keyword evidence="3" id="KW-0645">Protease</keyword>
<dbReference type="OrthoDB" id="48055at2"/>
<evidence type="ECO:0000256" key="2">
    <source>
        <dbReference type="ARBA" id="ARBA00022438"/>
    </source>
</evidence>
<comment type="caution">
    <text evidence="9">The sequence shown here is derived from an EMBL/GenBank/DDBJ whole genome shotgun (WGS) entry which is preliminary data.</text>
</comment>
<keyword evidence="4 8" id="KW-0479">Metal-binding</keyword>
<comment type="cofactor">
    <cofactor evidence="8">
        <name>a divalent metal cation</name>
        <dbReference type="ChEBI" id="CHEBI:60240"/>
    </cofactor>
    <text evidence="8">Binds 2 divalent metal cations per subunit.</text>
</comment>
<evidence type="ECO:0000256" key="3">
    <source>
        <dbReference type="ARBA" id="ARBA00022670"/>
    </source>
</evidence>
<evidence type="ECO:0000256" key="7">
    <source>
        <dbReference type="PIRSR" id="PIRSR001123-1"/>
    </source>
</evidence>
<gene>
    <name evidence="9" type="ORF">AT15_03640</name>
</gene>
<evidence type="ECO:0000313" key="10">
    <source>
        <dbReference type="Proteomes" id="UP000077339"/>
    </source>
</evidence>
<dbReference type="Gene3D" id="3.40.630.10">
    <property type="entry name" value="Zn peptidases"/>
    <property type="match status" value="1"/>
</dbReference>
<accession>A0A182C831</accession>
<keyword evidence="10" id="KW-1185">Reference proteome</keyword>
<dbReference type="PANTHER" id="PTHR32481:SF9">
    <property type="entry name" value="ENDOGLUCANASE"/>
    <property type="match status" value="1"/>
</dbReference>
<dbReference type="PANTHER" id="PTHR32481">
    <property type="entry name" value="AMINOPEPTIDASE"/>
    <property type="match status" value="1"/>
</dbReference>